<sequence length="77" mass="8307">MPAPIVLAQQVLPGAVVAPYPGTDQGRPAPIAQQRAETRRKMIRIVVHSRVRTGRAGRTRSVSLINARTEQGAGPDR</sequence>
<evidence type="ECO:0000256" key="1">
    <source>
        <dbReference type="SAM" id="MobiDB-lite"/>
    </source>
</evidence>
<evidence type="ECO:0000313" key="2">
    <source>
        <dbReference type="EMBL" id="GAA3357666.1"/>
    </source>
</evidence>
<feature type="compositionally biased region" description="Polar residues" evidence="1">
    <location>
        <begin position="60"/>
        <end position="69"/>
    </location>
</feature>
<comment type="caution">
    <text evidence="2">The sequence shown here is derived from an EMBL/GenBank/DDBJ whole genome shotgun (WGS) entry which is preliminary data.</text>
</comment>
<feature type="region of interest" description="Disordered" evidence="1">
    <location>
        <begin position="54"/>
        <end position="77"/>
    </location>
</feature>
<keyword evidence="3" id="KW-1185">Reference proteome</keyword>
<dbReference type="EMBL" id="BAAAYK010000038">
    <property type="protein sequence ID" value="GAA3357666.1"/>
    <property type="molecule type" value="Genomic_DNA"/>
</dbReference>
<reference evidence="3" key="1">
    <citation type="journal article" date="2019" name="Int. J. Syst. Evol. Microbiol.">
        <title>The Global Catalogue of Microorganisms (GCM) 10K type strain sequencing project: providing services to taxonomists for standard genome sequencing and annotation.</title>
        <authorList>
            <consortium name="The Broad Institute Genomics Platform"/>
            <consortium name="The Broad Institute Genome Sequencing Center for Infectious Disease"/>
            <person name="Wu L."/>
            <person name="Ma J."/>
        </authorList>
    </citation>
    <scope>NUCLEOTIDE SEQUENCE [LARGE SCALE GENOMIC DNA]</scope>
    <source>
        <strain evidence="3">JCM 9687</strain>
    </source>
</reference>
<evidence type="ECO:0000313" key="3">
    <source>
        <dbReference type="Proteomes" id="UP001500483"/>
    </source>
</evidence>
<accession>A0ABP6RN90</accession>
<name>A0ABP6RN90_9PSEU</name>
<protein>
    <submittedName>
        <fullName evidence="2">Uncharacterized protein</fullName>
    </submittedName>
</protein>
<proteinExistence type="predicted"/>
<gene>
    <name evidence="2" type="ORF">GCM10020366_26630</name>
</gene>
<organism evidence="2 3">
    <name type="scientific">Saccharopolyspora gregorii</name>
    <dbReference type="NCBI Taxonomy" id="33914"/>
    <lineage>
        <taxon>Bacteria</taxon>
        <taxon>Bacillati</taxon>
        <taxon>Actinomycetota</taxon>
        <taxon>Actinomycetes</taxon>
        <taxon>Pseudonocardiales</taxon>
        <taxon>Pseudonocardiaceae</taxon>
        <taxon>Saccharopolyspora</taxon>
    </lineage>
</organism>
<dbReference type="Proteomes" id="UP001500483">
    <property type="component" value="Unassembled WGS sequence"/>
</dbReference>